<sequence>MSVAQPTTSTLAAALWPAKANPALRAILLVLAGVALLTISAKVQVPFWPVPVTLQTLAVPLIGAAFGARLGGATVLAYLAAGFAGAPVFAGAAAGPAYFLGTTGGYLIAYPIAAFIVGAVAERTGNRVLPLFAAMVAADILVLALGFAWLAFLAQLASGGMGVGIERAWLGGVAPFLLADLVKMALGAALVGASWAGLTKLRG</sequence>
<comment type="subcellular location">
    <subcellularLocation>
        <location evidence="2">Cell membrane</location>
        <topology evidence="2">Multi-pass membrane protein</topology>
    </subcellularLocation>
</comment>
<feature type="transmembrane region" description="Helical" evidence="3">
    <location>
        <begin position="128"/>
        <end position="152"/>
    </location>
</feature>
<dbReference type="Gene3D" id="1.10.1760.20">
    <property type="match status" value="1"/>
</dbReference>
<keyword evidence="2 3" id="KW-0472">Membrane</keyword>
<dbReference type="Proteomes" id="UP001237448">
    <property type="component" value="Unassembled WGS sequence"/>
</dbReference>
<evidence type="ECO:0000256" key="1">
    <source>
        <dbReference type="ARBA" id="ARBA00010692"/>
    </source>
</evidence>
<keyword evidence="5" id="KW-1185">Reference proteome</keyword>
<keyword evidence="3" id="KW-1133">Transmembrane helix</keyword>
<evidence type="ECO:0000313" key="5">
    <source>
        <dbReference type="Proteomes" id="UP001237448"/>
    </source>
</evidence>
<comment type="caution">
    <text evidence="4">The sequence shown here is derived from an EMBL/GenBank/DDBJ whole genome shotgun (WGS) entry which is preliminary data.</text>
</comment>
<gene>
    <name evidence="4" type="ORF">J3R73_004418</name>
</gene>
<feature type="transmembrane region" description="Helical" evidence="3">
    <location>
        <begin position="104"/>
        <end position="121"/>
    </location>
</feature>
<dbReference type="PIRSF" id="PIRSF016661">
    <property type="entry name" value="BioY"/>
    <property type="match status" value="1"/>
</dbReference>
<feature type="transmembrane region" description="Helical" evidence="3">
    <location>
        <begin position="75"/>
        <end position="98"/>
    </location>
</feature>
<dbReference type="PANTHER" id="PTHR34295">
    <property type="entry name" value="BIOTIN TRANSPORTER BIOY"/>
    <property type="match status" value="1"/>
</dbReference>
<dbReference type="Pfam" id="PF02632">
    <property type="entry name" value="BioY"/>
    <property type="match status" value="1"/>
</dbReference>
<protein>
    <recommendedName>
        <fullName evidence="2">Biotin transporter</fullName>
    </recommendedName>
</protein>
<keyword evidence="2" id="KW-0813">Transport</keyword>
<feature type="transmembrane region" description="Helical" evidence="3">
    <location>
        <begin position="23"/>
        <end position="41"/>
    </location>
</feature>
<feature type="transmembrane region" description="Helical" evidence="3">
    <location>
        <begin position="172"/>
        <end position="198"/>
    </location>
</feature>
<dbReference type="InterPro" id="IPR003784">
    <property type="entry name" value="BioY"/>
</dbReference>
<organism evidence="4 5">
    <name type="scientific">Labrys monachus</name>
    <dbReference type="NCBI Taxonomy" id="217067"/>
    <lineage>
        <taxon>Bacteria</taxon>
        <taxon>Pseudomonadati</taxon>
        <taxon>Pseudomonadota</taxon>
        <taxon>Alphaproteobacteria</taxon>
        <taxon>Hyphomicrobiales</taxon>
        <taxon>Xanthobacteraceae</taxon>
        <taxon>Labrys</taxon>
    </lineage>
</organism>
<keyword evidence="3" id="KW-0812">Transmembrane</keyword>
<proteinExistence type="inferred from homology"/>
<accession>A0ABU0FJC2</accession>
<name>A0ABU0FJC2_9HYPH</name>
<comment type="similarity">
    <text evidence="1 2">Belongs to the BioY family.</text>
</comment>
<reference evidence="4 5" key="1">
    <citation type="submission" date="2023-07" db="EMBL/GenBank/DDBJ databases">
        <title>Genomic Encyclopedia of Type Strains, Phase IV (KMG-IV): sequencing the most valuable type-strain genomes for metagenomic binning, comparative biology and taxonomic classification.</title>
        <authorList>
            <person name="Goeker M."/>
        </authorList>
    </citation>
    <scope>NUCLEOTIDE SEQUENCE [LARGE SCALE GENOMIC DNA]</scope>
    <source>
        <strain evidence="4 5">DSM 5896</strain>
    </source>
</reference>
<feature type="transmembrane region" description="Helical" evidence="3">
    <location>
        <begin position="47"/>
        <end position="68"/>
    </location>
</feature>
<evidence type="ECO:0000256" key="3">
    <source>
        <dbReference type="SAM" id="Phobius"/>
    </source>
</evidence>
<dbReference type="PANTHER" id="PTHR34295:SF1">
    <property type="entry name" value="BIOTIN TRANSPORTER BIOY"/>
    <property type="match status" value="1"/>
</dbReference>
<keyword evidence="2" id="KW-1003">Cell membrane</keyword>
<evidence type="ECO:0000313" key="4">
    <source>
        <dbReference type="EMBL" id="MDQ0394626.1"/>
    </source>
</evidence>
<dbReference type="EMBL" id="JAUSVK010000001">
    <property type="protein sequence ID" value="MDQ0394626.1"/>
    <property type="molecule type" value="Genomic_DNA"/>
</dbReference>
<evidence type="ECO:0000256" key="2">
    <source>
        <dbReference type="PIRNR" id="PIRNR016661"/>
    </source>
</evidence>
<dbReference type="RefSeq" id="WP_307432056.1">
    <property type="nucleotide sequence ID" value="NZ_JAUSVK010000001.1"/>
</dbReference>